<protein>
    <submittedName>
        <fullName evidence="1">Uncharacterized protein</fullName>
    </submittedName>
</protein>
<name>F8FIH1_PAEMK</name>
<dbReference type="KEGG" id="pms:KNP414_06191"/>
<dbReference type="Proteomes" id="UP000006620">
    <property type="component" value="Chromosome"/>
</dbReference>
<gene>
    <name evidence="1" type="ordered locus">KNP414_06191</name>
</gene>
<proteinExistence type="predicted"/>
<evidence type="ECO:0000313" key="2">
    <source>
        <dbReference type="Proteomes" id="UP000006620"/>
    </source>
</evidence>
<reference evidence="2" key="1">
    <citation type="submission" date="2011-06" db="EMBL/GenBank/DDBJ databases">
        <title>Complete genome sequence of Paenibacillus mucilaginosus KNP414.</title>
        <authorList>
            <person name="Wang J."/>
            <person name="Hu S."/>
            <person name="Hu X."/>
            <person name="Zhang B."/>
            <person name="Dong D."/>
            <person name="Zhang S."/>
            <person name="Zhao K."/>
            <person name="Wu D."/>
        </authorList>
    </citation>
    <scope>NUCLEOTIDE SEQUENCE [LARGE SCALE GENOMIC DNA]</scope>
    <source>
        <strain evidence="2">KNP414</strain>
    </source>
</reference>
<sequence length="45" mass="4936">MAKHKQAVRKQKDSAFLTACCRIWRQSAYCGTAAPQKRLKAGAVG</sequence>
<dbReference type="AlphaFoldDB" id="F8FIH1"/>
<dbReference type="HOGENOM" id="CLU_3202884_0_0_9"/>
<reference evidence="1 2" key="2">
    <citation type="journal article" date="2013" name="Genome Announc.">
        <title>Genome Sequence of Growth-Improving Paenibacillus mucilaginosus Strain KNP414.</title>
        <authorList>
            <person name="Lu J.J."/>
            <person name="Wang J.F."/>
            <person name="Hu X.F."/>
        </authorList>
    </citation>
    <scope>NUCLEOTIDE SEQUENCE [LARGE SCALE GENOMIC DNA]</scope>
    <source>
        <strain evidence="1 2">KNP414</strain>
    </source>
</reference>
<accession>F8FIH1</accession>
<organism evidence="1 2">
    <name type="scientific">Paenibacillus mucilaginosus (strain KNP414)</name>
    <dbReference type="NCBI Taxonomy" id="1036673"/>
    <lineage>
        <taxon>Bacteria</taxon>
        <taxon>Bacillati</taxon>
        <taxon>Bacillota</taxon>
        <taxon>Bacilli</taxon>
        <taxon>Bacillales</taxon>
        <taxon>Paenibacillaceae</taxon>
        <taxon>Paenibacillus</taxon>
    </lineage>
</organism>
<evidence type="ECO:0000313" key="1">
    <source>
        <dbReference type="EMBL" id="AEI44714.1"/>
    </source>
</evidence>
<dbReference type="EMBL" id="CP002869">
    <property type="protein sequence ID" value="AEI44714.1"/>
    <property type="molecule type" value="Genomic_DNA"/>
</dbReference>